<gene>
    <name evidence="4" type="ORF">MMSR116_02000</name>
</gene>
<feature type="binding site" evidence="3">
    <location>
        <position position="135"/>
    </location>
    <ligand>
        <name>a divalent metal cation</name>
        <dbReference type="ChEBI" id="CHEBI:60240"/>
    </ligand>
</feature>
<reference evidence="4 5" key="2">
    <citation type="journal article" date="2013" name="Genome Announc.">
        <title>Draft Genome Sequence of Methylobacterium mesophilicum Strain SR1.6/6, Isolated from Citrus sinensis.</title>
        <authorList>
            <person name="Marinho Almeida D."/>
            <person name="Dini-Andreote F."/>
            <person name="Camargo Neves A.A."/>
            <person name="Juca Ramos R.T."/>
            <person name="Andreote F.D."/>
            <person name="Carneiro A.R."/>
            <person name="Oliveira de Souza Lima A."/>
            <person name="Caracciolo Gomes de Sa P.H."/>
            <person name="Ribeiro Barbosa M.S."/>
            <person name="Araujo W.L."/>
            <person name="Silva A."/>
        </authorList>
    </citation>
    <scope>NUCLEOTIDE SEQUENCE [LARGE SCALE GENOMIC DNA]</scope>
    <source>
        <strain evidence="4 5">SR1.6/6</strain>
    </source>
</reference>
<dbReference type="InterPro" id="IPR007837">
    <property type="entry name" value="DinB"/>
</dbReference>
<evidence type="ECO:0000256" key="1">
    <source>
        <dbReference type="ARBA" id="ARBA00008635"/>
    </source>
</evidence>
<dbReference type="Proteomes" id="UP000012488">
    <property type="component" value="Chromosome"/>
</dbReference>
<keyword evidence="2 3" id="KW-0479">Metal-binding</keyword>
<sequence length="176" mass="19221">MTSLADHMRTLAAYNAWANDRLYAAAAALPDAAYRQGAGAYFGSLHGTLNHLLVTDRLWLWRLTGTGDAPSRLDLILFEELDALRQARTAEDARLEAYVAGLSPEALAASFDYATTSGVAQRQPRAEALAHLFNHQTHHRGQAHAILTRLGVAEPPSLDLLLLQRERARRATAPAT</sequence>
<dbReference type="Gene3D" id="1.20.120.450">
    <property type="entry name" value="dinb family like domain"/>
    <property type="match status" value="1"/>
</dbReference>
<dbReference type="PANTHER" id="PTHR37302:SF1">
    <property type="entry name" value="PROTEIN DINB"/>
    <property type="match status" value="1"/>
</dbReference>
<feature type="binding site" evidence="3">
    <location>
        <position position="51"/>
    </location>
    <ligand>
        <name>a divalent metal cation</name>
        <dbReference type="ChEBI" id="CHEBI:60240"/>
    </ligand>
</feature>
<dbReference type="RefSeq" id="WP_010686441.1">
    <property type="nucleotide sequence ID" value="NZ_CP043538.1"/>
</dbReference>
<dbReference type="EMBL" id="CP043538">
    <property type="protein sequence ID" value="QGY00814.1"/>
    <property type="molecule type" value="Genomic_DNA"/>
</dbReference>
<accession>A0A6B9FIA1</accession>
<organism evidence="4 5">
    <name type="scientific">Methylobacterium mesophilicum SR1.6/6</name>
    <dbReference type="NCBI Taxonomy" id="908290"/>
    <lineage>
        <taxon>Bacteria</taxon>
        <taxon>Pseudomonadati</taxon>
        <taxon>Pseudomonadota</taxon>
        <taxon>Alphaproteobacteria</taxon>
        <taxon>Hyphomicrobiales</taxon>
        <taxon>Methylobacteriaceae</taxon>
        <taxon>Methylobacterium</taxon>
    </lineage>
</organism>
<protein>
    <submittedName>
        <fullName evidence="4">Damage-inducible protein DinB</fullName>
    </submittedName>
</protein>
<evidence type="ECO:0000313" key="5">
    <source>
        <dbReference type="Proteomes" id="UP000012488"/>
    </source>
</evidence>
<dbReference type="InterPro" id="IPR034660">
    <property type="entry name" value="DinB/YfiT-like"/>
</dbReference>
<evidence type="ECO:0000256" key="3">
    <source>
        <dbReference type="PIRSR" id="PIRSR607837-1"/>
    </source>
</evidence>
<dbReference type="KEGG" id="mmes:MMSR116_02000"/>
<reference evidence="4 5" key="1">
    <citation type="journal article" date="2012" name="Genet. Mol. Biol.">
        <title>Analysis of 16S rRNA and mxaF genes revealing insights into Methylobacterium niche-specific plant association.</title>
        <authorList>
            <person name="Dourado M.N."/>
            <person name="Andreote F.D."/>
            <person name="Dini-Andreote F."/>
            <person name="Conti R."/>
            <person name="Araujo J.M."/>
            <person name="Araujo W.L."/>
        </authorList>
    </citation>
    <scope>NUCLEOTIDE SEQUENCE [LARGE SCALE GENOMIC DNA]</scope>
    <source>
        <strain evidence="4 5">SR1.6/6</strain>
    </source>
</reference>
<name>A0A6B9FIA1_9HYPH</name>
<proteinExistence type="inferred from homology"/>
<dbReference type="SUPFAM" id="SSF109854">
    <property type="entry name" value="DinB/YfiT-like putative metalloenzymes"/>
    <property type="match status" value="1"/>
</dbReference>
<evidence type="ECO:0000256" key="2">
    <source>
        <dbReference type="ARBA" id="ARBA00022723"/>
    </source>
</evidence>
<dbReference type="Pfam" id="PF05163">
    <property type="entry name" value="DinB"/>
    <property type="match status" value="1"/>
</dbReference>
<feature type="binding site" evidence="3">
    <location>
        <position position="139"/>
    </location>
    <ligand>
        <name>a divalent metal cation</name>
        <dbReference type="ChEBI" id="CHEBI:60240"/>
    </ligand>
</feature>
<dbReference type="AlphaFoldDB" id="A0A6B9FIA1"/>
<evidence type="ECO:0000313" key="4">
    <source>
        <dbReference type="EMBL" id="QGY00814.1"/>
    </source>
</evidence>
<dbReference type="OrthoDB" id="9807509at2"/>
<dbReference type="PANTHER" id="PTHR37302">
    <property type="entry name" value="SLR1116 PROTEIN"/>
    <property type="match status" value="1"/>
</dbReference>
<comment type="similarity">
    <text evidence="1">Belongs to the DinB family.</text>
</comment>
<dbReference type="GO" id="GO:0046872">
    <property type="term" value="F:metal ion binding"/>
    <property type="evidence" value="ECO:0007669"/>
    <property type="project" value="UniProtKB-KW"/>
</dbReference>